<protein>
    <submittedName>
        <fullName evidence="1">Uncharacterized protein</fullName>
    </submittedName>
</protein>
<sequence length="18" mass="2150">MYNSLSNILLLLYKVHID</sequence>
<reference evidence="1" key="1">
    <citation type="submission" date="2014-11" db="EMBL/GenBank/DDBJ databases">
        <authorList>
            <person name="Amaro Gonzalez C."/>
        </authorList>
    </citation>
    <scope>NUCLEOTIDE SEQUENCE</scope>
</reference>
<name>A0A0E9SC86_ANGAN</name>
<accession>A0A0E9SC86</accession>
<reference evidence="1" key="2">
    <citation type="journal article" date="2015" name="Fish Shellfish Immunol.">
        <title>Early steps in the European eel (Anguilla anguilla)-Vibrio vulnificus interaction in the gills: Role of the RtxA13 toxin.</title>
        <authorList>
            <person name="Callol A."/>
            <person name="Pajuelo D."/>
            <person name="Ebbesson L."/>
            <person name="Teles M."/>
            <person name="MacKenzie S."/>
            <person name="Amaro C."/>
        </authorList>
    </citation>
    <scope>NUCLEOTIDE SEQUENCE</scope>
</reference>
<organism evidence="1">
    <name type="scientific">Anguilla anguilla</name>
    <name type="common">European freshwater eel</name>
    <name type="synonym">Muraena anguilla</name>
    <dbReference type="NCBI Taxonomy" id="7936"/>
    <lineage>
        <taxon>Eukaryota</taxon>
        <taxon>Metazoa</taxon>
        <taxon>Chordata</taxon>
        <taxon>Craniata</taxon>
        <taxon>Vertebrata</taxon>
        <taxon>Euteleostomi</taxon>
        <taxon>Actinopterygii</taxon>
        <taxon>Neopterygii</taxon>
        <taxon>Teleostei</taxon>
        <taxon>Anguilliformes</taxon>
        <taxon>Anguillidae</taxon>
        <taxon>Anguilla</taxon>
    </lineage>
</organism>
<proteinExistence type="predicted"/>
<evidence type="ECO:0000313" key="1">
    <source>
        <dbReference type="EMBL" id="JAH38847.1"/>
    </source>
</evidence>
<dbReference type="AlphaFoldDB" id="A0A0E9SC86"/>
<dbReference type="EMBL" id="GBXM01069730">
    <property type="protein sequence ID" value="JAH38847.1"/>
    <property type="molecule type" value="Transcribed_RNA"/>
</dbReference>